<gene>
    <name evidence="3" type="ORF">Vbra_11826</name>
</gene>
<dbReference type="PANTHER" id="PTHR10625:SF19">
    <property type="entry name" value="HISTONE DEACETYLASE 12"/>
    <property type="match status" value="1"/>
</dbReference>
<dbReference type="Pfam" id="PF00850">
    <property type="entry name" value="Hist_deacetyl"/>
    <property type="match status" value="1"/>
</dbReference>
<dbReference type="InterPro" id="IPR000286">
    <property type="entry name" value="HDACs"/>
</dbReference>
<dbReference type="EMBL" id="CDMY01000227">
    <property type="protein sequence ID" value="CEL95396.1"/>
    <property type="molecule type" value="Genomic_DNA"/>
</dbReference>
<dbReference type="GO" id="GO:0040029">
    <property type="term" value="P:epigenetic regulation of gene expression"/>
    <property type="evidence" value="ECO:0007669"/>
    <property type="project" value="TreeGrafter"/>
</dbReference>
<reference evidence="3 4" key="1">
    <citation type="submission" date="2014-11" db="EMBL/GenBank/DDBJ databases">
        <authorList>
            <person name="Zhu J."/>
            <person name="Qi W."/>
            <person name="Song R."/>
        </authorList>
    </citation>
    <scope>NUCLEOTIDE SEQUENCE [LARGE SCALE GENOMIC DNA]</scope>
</reference>
<dbReference type="PANTHER" id="PTHR10625">
    <property type="entry name" value="HISTONE DEACETYLASE HDAC1-RELATED"/>
    <property type="match status" value="1"/>
</dbReference>
<dbReference type="PhylomeDB" id="A0A0G4EFS8"/>
<dbReference type="InterPro" id="IPR044150">
    <property type="entry name" value="HDAC_classIV"/>
</dbReference>
<dbReference type="PRINTS" id="PR01270">
    <property type="entry name" value="HDASUPER"/>
</dbReference>
<accession>A0A0G4EFS8</accession>
<proteinExistence type="predicted"/>
<evidence type="ECO:0000256" key="1">
    <source>
        <dbReference type="ARBA" id="ARBA00022801"/>
    </source>
</evidence>
<dbReference type="SUPFAM" id="SSF52768">
    <property type="entry name" value="Arginase/deacetylase"/>
    <property type="match status" value="1"/>
</dbReference>
<dbReference type="Gene3D" id="3.40.800.20">
    <property type="entry name" value="Histone deacetylase domain"/>
    <property type="match status" value="1"/>
</dbReference>
<dbReference type="Proteomes" id="UP000041254">
    <property type="component" value="Unassembled WGS sequence"/>
</dbReference>
<organism evidence="3 4">
    <name type="scientific">Vitrella brassicaformis (strain CCMP3155)</name>
    <dbReference type="NCBI Taxonomy" id="1169540"/>
    <lineage>
        <taxon>Eukaryota</taxon>
        <taxon>Sar</taxon>
        <taxon>Alveolata</taxon>
        <taxon>Colpodellida</taxon>
        <taxon>Vitrellaceae</taxon>
        <taxon>Vitrella</taxon>
    </lineage>
</organism>
<dbReference type="OrthoDB" id="437693at2759"/>
<keyword evidence="1" id="KW-0378">Hydrolase</keyword>
<dbReference type="CDD" id="cd09993">
    <property type="entry name" value="HDAC_classIV"/>
    <property type="match status" value="1"/>
</dbReference>
<dbReference type="InterPro" id="IPR023801">
    <property type="entry name" value="His_deacetylse_dom"/>
</dbReference>
<dbReference type="GO" id="GO:0004407">
    <property type="term" value="F:histone deacetylase activity"/>
    <property type="evidence" value="ECO:0007669"/>
    <property type="project" value="InterPro"/>
</dbReference>
<sequence length="472" mass="52533">MDASLFPRAVCRFVGRIAFSTALPILPNAAAAAKPSISAGTSFIPLQPLIHRKTHRLEARAQLYRDSDVGPTVLPWPPSDATAPFKKELTRQNPLPSVPPAVGRPLSPLPQHHRRLSTHRSGPKHESFFPRTGAPFDFAAGCHPVDHPHPPFVYHPEYTCPSWPSVHRFKMWKFAALHRHLIEQQGVSRDCFFIPPELPEAWLMMVHEPGYVGAFIEGTLDPMKLRRIGFPWSPPLVRRTLLEVSGTILTAQLAVEFGLACNLGGGTHHAHWDWGSGFTIFNDLAVAAKVIQQQKRANKILIVDLDVHQGDGTAALFANDPSVFTLSFHCEKNFPFRKQKSDLDVSFAAGTGDEQFLDTLRRVLPSLLSSERPDLVLYDAGVDVWAGDKLGELQISERGLADRDRFVIETCMDAHVPVACVIGGGYDDDRHKLAARHAIVHKVASSVWVEREPWKAFGHKRHELRHSEAAHV</sequence>
<dbReference type="InterPro" id="IPR023696">
    <property type="entry name" value="Ureohydrolase_dom_sf"/>
</dbReference>
<feature type="domain" description="Histone deacetylase" evidence="2">
    <location>
        <begin position="167"/>
        <end position="437"/>
    </location>
</feature>
<dbReference type="InterPro" id="IPR037138">
    <property type="entry name" value="His_deacetylse_dom_sf"/>
</dbReference>
<name>A0A0G4EFS8_VITBC</name>
<dbReference type="OMA" id="DGFCIFN"/>
<dbReference type="GO" id="GO:0016787">
    <property type="term" value="F:hydrolase activity"/>
    <property type="evidence" value="ECO:0007669"/>
    <property type="project" value="UniProtKB-KW"/>
</dbReference>
<dbReference type="AlphaFoldDB" id="A0A0G4EFS8"/>
<evidence type="ECO:0000313" key="3">
    <source>
        <dbReference type="EMBL" id="CEL95396.1"/>
    </source>
</evidence>
<dbReference type="VEuPathDB" id="CryptoDB:Vbra_11826"/>
<evidence type="ECO:0000259" key="2">
    <source>
        <dbReference type="Pfam" id="PF00850"/>
    </source>
</evidence>
<protein>
    <recommendedName>
        <fullName evidence="2">Histone deacetylase domain-containing protein</fullName>
    </recommendedName>
</protein>
<evidence type="ECO:0000313" key="4">
    <source>
        <dbReference type="Proteomes" id="UP000041254"/>
    </source>
</evidence>
<dbReference type="STRING" id="1169540.A0A0G4EFS8"/>
<keyword evidence="4" id="KW-1185">Reference proteome</keyword>
<dbReference type="InParanoid" id="A0A0G4EFS8"/>